<name>A0A1H5WGI8_9PROT</name>
<evidence type="ECO:0000313" key="6">
    <source>
        <dbReference type="EMBL" id="SNX59635.1"/>
    </source>
</evidence>
<evidence type="ECO:0000313" key="5">
    <source>
        <dbReference type="EMBL" id="SEQ17477.1"/>
    </source>
</evidence>
<keyword evidence="1" id="KW-0472">Membrane</keyword>
<proteinExistence type="predicted"/>
<evidence type="ECO:0000256" key="1">
    <source>
        <dbReference type="SAM" id="Phobius"/>
    </source>
</evidence>
<dbReference type="Proteomes" id="UP000236753">
    <property type="component" value="Unassembled WGS sequence"/>
</dbReference>
<organism evidence="4 11">
    <name type="scientific">Nitrosomonas ureae</name>
    <dbReference type="NCBI Taxonomy" id="44577"/>
    <lineage>
        <taxon>Bacteria</taxon>
        <taxon>Pseudomonadati</taxon>
        <taxon>Pseudomonadota</taxon>
        <taxon>Betaproteobacteria</taxon>
        <taxon>Nitrosomonadales</taxon>
        <taxon>Nitrosomonadaceae</taxon>
        <taxon>Nitrosomonas</taxon>
    </lineage>
</organism>
<dbReference type="Proteomes" id="UP000181998">
    <property type="component" value="Unassembled WGS sequence"/>
</dbReference>
<accession>A0A1H5WGI8</accession>
<gene>
    <name evidence="2" type="ORF">C8R28_100946</name>
    <name evidence="4" type="ORF">SAMN05216334_11842</name>
    <name evidence="3" type="ORF">SAMN05216406_10245</name>
    <name evidence="5" type="ORF">SAMN05421510_102530</name>
    <name evidence="6" type="ORF">SAMN06296273_1076</name>
    <name evidence="7" type="ORF">SAMN06297164_0457</name>
</gene>
<feature type="transmembrane region" description="Helical" evidence="1">
    <location>
        <begin position="7"/>
        <end position="25"/>
    </location>
</feature>
<evidence type="ECO:0000313" key="2">
    <source>
        <dbReference type="EMBL" id="PTQ86617.1"/>
    </source>
</evidence>
<reference evidence="7 10" key="3">
    <citation type="submission" date="2017-09" db="EMBL/GenBank/DDBJ databases">
        <authorList>
            <person name="Ehlers B."/>
            <person name="Leendertz F.H."/>
        </authorList>
    </citation>
    <scope>NUCLEOTIDE SEQUENCE [LARGE SCALE GENOMIC DNA]</scope>
    <source>
        <strain evidence="7 10">Nm42</strain>
    </source>
</reference>
<dbReference type="EMBL" id="FNLN01000002">
    <property type="protein sequence ID" value="SDT84623.1"/>
    <property type="molecule type" value="Genomic_DNA"/>
</dbReference>
<dbReference type="EMBL" id="FNUX01000018">
    <property type="protein sequence ID" value="SEF98473.1"/>
    <property type="molecule type" value="Genomic_DNA"/>
</dbReference>
<keyword evidence="9" id="KW-1185">Reference proteome</keyword>
<dbReference type="AlphaFoldDB" id="A0A1H5WGI8"/>
<evidence type="ECO:0000313" key="9">
    <source>
        <dbReference type="Proteomes" id="UP000182882"/>
    </source>
</evidence>
<dbReference type="Proteomes" id="UP000219335">
    <property type="component" value="Unassembled WGS sequence"/>
</dbReference>
<protein>
    <submittedName>
        <fullName evidence="4">Uncharacterized protein</fullName>
    </submittedName>
</protein>
<evidence type="ECO:0000313" key="4">
    <source>
        <dbReference type="EMBL" id="SEF98473.1"/>
    </source>
</evidence>
<reference evidence="2 13" key="4">
    <citation type="submission" date="2018-04" db="EMBL/GenBank/DDBJ databases">
        <title>Active sludge and wastewater microbial communities from Klosterneuburg, Austria.</title>
        <authorList>
            <person name="Wagner M."/>
        </authorList>
    </citation>
    <scope>NUCLEOTIDE SEQUENCE [LARGE SCALE GENOMIC DNA]</scope>
    <source>
        <strain evidence="2 13">Nm4</strain>
    </source>
</reference>
<evidence type="ECO:0000313" key="7">
    <source>
        <dbReference type="EMBL" id="SOD16384.1"/>
    </source>
</evidence>
<reference evidence="9" key="2">
    <citation type="submission" date="2016-10" db="EMBL/GenBank/DDBJ databases">
        <authorList>
            <person name="Varghese N."/>
            <person name="Submissions S."/>
        </authorList>
    </citation>
    <scope>NUCLEOTIDE SEQUENCE [LARGE SCALE GENOMIC DNA]</scope>
    <source>
        <strain evidence="9">Nm10</strain>
    </source>
</reference>
<dbReference type="Proteomes" id="UP000244110">
    <property type="component" value="Unassembled WGS sequence"/>
</dbReference>
<reference evidence="8 11" key="1">
    <citation type="submission" date="2016-10" db="EMBL/GenBank/DDBJ databases">
        <authorList>
            <person name="de Groot N.N."/>
        </authorList>
    </citation>
    <scope>NUCLEOTIDE SEQUENCE [LARGE SCALE GENOMIC DNA]</scope>
    <source>
        <strain evidence="3">Nm10</strain>
        <strain evidence="4 11">Nm13</strain>
        <strain evidence="6 12">Nm15</strain>
        <strain evidence="5 8">Nm9</strain>
    </source>
</reference>
<keyword evidence="1" id="KW-1133">Transmembrane helix</keyword>
<dbReference type="EMBL" id="QAOL01000009">
    <property type="protein sequence ID" value="PTQ86617.1"/>
    <property type="molecule type" value="Genomic_DNA"/>
</dbReference>
<evidence type="ECO:0000313" key="12">
    <source>
        <dbReference type="Proteomes" id="UP000242498"/>
    </source>
</evidence>
<keyword evidence="1" id="KW-0812">Transmembrane</keyword>
<evidence type="ECO:0000313" key="11">
    <source>
        <dbReference type="Proteomes" id="UP000236753"/>
    </source>
</evidence>
<dbReference type="Proteomes" id="UP000182882">
    <property type="component" value="Unassembled WGS sequence"/>
</dbReference>
<sequence>MSNMLEIVLYSAIALVAGLLVAQFINEKFRK</sequence>
<dbReference type="EMBL" id="OCMU01000001">
    <property type="protein sequence ID" value="SOD16384.1"/>
    <property type="molecule type" value="Genomic_DNA"/>
</dbReference>
<dbReference type="Proteomes" id="UP000242498">
    <property type="component" value="Chromosome I"/>
</dbReference>
<dbReference type="EMBL" id="FOFX01000025">
    <property type="protein sequence ID" value="SEQ17477.1"/>
    <property type="molecule type" value="Genomic_DNA"/>
</dbReference>
<evidence type="ECO:0000313" key="3">
    <source>
        <dbReference type="EMBL" id="SDT84623.1"/>
    </source>
</evidence>
<evidence type="ECO:0000313" key="13">
    <source>
        <dbReference type="Proteomes" id="UP000244110"/>
    </source>
</evidence>
<evidence type="ECO:0000313" key="10">
    <source>
        <dbReference type="Proteomes" id="UP000219335"/>
    </source>
</evidence>
<evidence type="ECO:0000313" key="8">
    <source>
        <dbReference type="Proteomes" id="UP000181998"/>
    </source>
</evidence>
<dbReference type="EMBL" id="LT907782">
    <property type="protein sequence ID" value="SNX59635.1"/>
    <property type="molecule type" value="Genomic_DNA"/>
</dbReference>